<dbReference type="FunFam" id="2.30.30.40:FF:000183">
    <property type="entry name" value="Epidermal growth factor receptor kinase substrate 8"/>
    <property type="match status" value="1"/>
</dbReference>
<feature type="region of interest" description="Disordered" evidence="7">
    <location>
        <begin position="487"/>
        <end position="510"/>
    </location>
</feature>
<dbReference type="Gene3D" id="2.30.29.30">
    <property type="entry name" value="Pleckstrin-homology domain (PH domain)/Phosphotyrosine-binding domain (PTB)"/>
    <property type="match status" value="1"/>
</dbReference>
<dbReference type="EMBL" id="BLKM01001253">
    <property type="protein sequence ID" value="GFG39876.1"/>
    <property type="molecule type" value="Genomic_DNA"/>
</dbReference>
<dbReference type="Pfam" id="PF18016">
    <property type="entry name" value="SAM_3"/>
    <property type="match status" value="1"/>
</dbReference>
<dbReference type="SUPFAM" id="SSF50729">
    <property type="entry name" value="PH domain-like"/>
    <property type="match status" value="1"/>
</dbReference>
<keyword evidence="5" id="KW-0597">Phosphoprotein</keyword>
<feature type="compositionally biased region" description="Basic and acidic residues" evidence="7">
    <location>
        <begin position="649"/>
        <end position="663"/>
    </location>
</feature>
<dbReference type="InterPro" id="IPR036028">
    <property type="entry name" value="SH3-like_dom_sf"/>
</dbReference>
<feature type="compositionally biased region" description="Polar residues" evidence="7">
    <location>
        <begin position="708"/>
        <end position="723"/>
    </location>
</feature>
<accession>A0A6L2Q569</accession>
<evidence type="ECO:0000313" key="9">
    <source>
        <dbReference type="EMBL" id="GFG39876.1"/>
    </source>
</evidence>
<feature type="compositionally biased region" description="Pro residues" evidence="7">
    <location>
        <begin position="178"/>
        <end position="190"/>
    </location>
</feature>
<feature type="region of interest" description="Disordered" evidence="7">
    <location>
        <begin position="211"/>
        <end position="232"/>
    </location>
</feature>
<dbReference type="InterPro" id="IPR039801">
    <property type="entry name" value="EPS8-like"/>
</dbReference>
<keyword evidence="3 6" id="KW-0728">SH3 domain</keyword>
<evidence type="ECO:0000256" key="2">
    <source>
        <dbReference type="ARBA" id="ARBA00006197"/>
    </source>
</evidence>
<dbReference type="Pfam" id="PF08416">
    <property type="entry name" value="PTB"/>
    <property type="match status" value="1"/>
</dbReference>
<dbReference type="Proteomes" id="UP000502823">
    <property type="component" value="Unassembled WGS sequence"/>
</dbReference>
<dbReference type="InterPro" id="IPR033928">
    <property type="entry name" value="EPS8_PTB"/>
</dbReference>
<feature type="region of interest" description="Disordered" evidence="7">
    <location>
        <begin position="263"/>
        <end position="288"/>
    </location>
</feature>
<feature type="domain" description="SH3" evidence="8">
    <location>
        <begin position="539"/>
        <end position="598"/>
    </location>
</feature>
<dbReference type="GO" id="GO:0035023">
    <property type="term" value="P:regulation of Rho protein signal transduction"/>
    <property type="evidence" value="ECO:0007669"/>
    <property type="project" value="TreeGrafter"/>
</dbReference>
<dbReference type="Pfam" id="PF22975">
    <property type="entry name" value="EPS8_2nd"/>
    <property type="match status" value="1"/>
</dbReference>
<dbReference type="SUPFAM" id="SSF50044">
    <property type="entry name" value="SH3-domain"/>
    <property type="match status" value="1"/>
</dbReference>
<keyword evidence="10" id="KW-1185">Reference proteome</keyword>
<comment type="similarity">
    <text evidence="2">Belongs to the EPS8 family.</text>
</comment>
<dbReference type="Gene3D" id="1.10.150.50">
    <property type="entry name" value="Transcription Factor, Ets-1"/>
    <property type="match status" value="1"/>
</dbReference>
<dbReference type="GO" id="GO:0005886">
    <property type="term" value="C:plasma membrane"/>
    <property type="evidence" value="ECO:0007669"/>
    <property type="project" value="TreeGrafter"/>
</dbReference>
<protein>
    <recommendedName>
        <fullName evidence="8">SH3 domain-containing protein</fullName>
    </recommendedName>
</protein>
<dbReference type="GO" id="GO:0003779">
    <property type="term" value="F:actin binding"/>
    <property type="evidence" value="ECO:0007669"/>
    <property type="project" value="TreeGrafter"/>
</dbReference>
<dbReference type="PANTHER" id="PTHR12287:SF23">
    <property type="entry name" value="AROUSER, ISOFORM A-RELATED"/>
    <property type="match status" value="1"/>
</dbReference>
<organism evidence="9 10">
    <name type="scientific">Coptotermes formosanus</name>
    <name type="common">Formosan subterranean termite</name>
    <dbReference type="NCBI Taxonomy" id="36987"/>
    <lineage>
        <taxon>Eukaryota</taxon>
        <taxon>Metazoa</taxon>
        <taxon>Ecdysozoa</taxon>
        <taxon>Arthropoda</taxon>
        <taxon>Hexapoda</taxon>
        <taxon>Insecta</taxon>
        <taxon>Pterygota</taxon>
        <taxon>Neoptera</taxon>
        <taxon>Polyneoptera</taxon>
        <taxon>Dictyoptera</taxon>
        <taxon>Blattodea</taxon>
        <taxon>Blattoidea</taxon>
        <taxon>Termitoidae</taxon>
        <taxon>Rhinotermitidae</taxon>
        <taxon>Coptotermes</taxon>
    </lineage>
</organism>
<dbReference type="InterPro" id="IPR006020">
    <property type="entry name" value="PTB/PI_dom"/>
</dbReference>
<feature type="compositionally biased region" description="Basic and acidic residues" evidence="7">
    <location>
        <begin position="615"/>
        <end position="631"/>
    </location>
</feature>
<evidence type="ECO:0000256" key="5">
    <source>
        <dbReference type="ARBA" id="ARBA00022553"/>
    </source>
</evidence>
<evidence type="ECO:0000256" key="6">
    <source>
        <dbReference type="PROSITE-ProRule" id="PRU00192"/>
    </source>
</evidence>
<dbReference type="CDD" id="cd01210">
    <property type="entry name" value="PTB_EPS8"/>
    <property type="match status" value="1"/>
</dbReference>
<reference evidence="10" key="1">
    <citation type="submission" date="2020-01" db="EMBL/GenBank/DDBJ databases">
        <title>Draft genome sequence of the Termite Coptotermes fromosanus.</title>
        <authorList>
            <person name="Itakura S."/>
            <person name="Yosikawa Y."/>
            <person name="Umezawa K."/>
        </authorList>
    </citation>
    <scope>NUCLEOTIDE SEQUENCE [LARGE SCALE GENOMIC DNA]</scope>
</reference>
<keyword evidence="4" id="KW-0963">Cytoplasm</keyword>
<dbReference type="InterPro" id="IPR035462">
    <property type="entry name" value="Eps8_SH3"/>
</dbReference>
<feature type="region of interest" description="Disordered" evidence="7">
    <location>
        <begin position="170"/>
        <end position="194"/>
    </location>
</feature>
<name>A0A6L2Q569_COPFO</name>
<dbReference type="FunCoup" id="A0A6L2Q569">
    <property type="interactions" value="55"/>
</dbReference>
<dbReference type="GO" id="GO:0007266">
    <property type="term" value="P:Rho protein signal transduction"/>
    <property type="evidence" value="ECO:0007669"/>
    <property type="project" value="TreeGrafter"/>
</dbReference>
<dbReference type="PANTHER" id="PTHR12287">
    <property type="entry name" value="EPIDERMAL GROWTH FACTOR RECEPTOR KINASE SUBSTRATE EPS8-RELATED PROTEIN"/>
    <property type="match status" value="1"/>
</dbReference>
<sequence>SSYSADRAAMMSYHRSSIQSNGYSPDGPDGGVGEEAPTYLIEHLATFTVAKENGIVYPSDGMRRLLQLEKSNGIWSQKMQLRLDVSWVLIMDYETGAVMERFPVALIREPTAFTSRDPMEMYNNILVFIVGEERSQRLGSRSEMHIFQCQSISAQDLVEDLQLLRAGKVPARRRARHIPPPPATPPPEPPGNGVNVREQVSVFNAAAHQLGPGAGGAFPAHNRDDEVSSTSSEKYERDVTILNHCFDDIEKFIARLQHAAAASRELERRRRSRKSKKKDLGDGMLTMRAKPPPELEFTDIFQKFKLSFNLLAKLKAHIHDPNAPELVHFLFTPLALIVDASHDTHYGPNLPAKVVSPLLTREAVNLLINCVTSKETELWHSLGDAWLIPRDQWKGYVAPYHPVFLDGWSPEYPVADDRDHMPSAIGAGVNTTTAAGATEGTRTRGEDVKHDDSHYSSDYFDYERQEASPTEAGRYAYDSRNYGTRQDVYSREESTRSDISADSIERNGGGGVALGGVGTEGQQRFDRSQARFLDELRSRGAKVVQVTYPRTANNEKELSVVRGEFLEVVDDSRKWWKARNFRGQVAHVPHTIVTPYQGGDPSDVFSNPLYAPPRGYDKHYPGQDSSRDAAEVARPARSPPIPPPAPADWVRKERLGKKEKYQQDSDLSSDEDGLPLSRRHGRGVDATSPPPPPPPPTESAPASPVTPRSRTGTMLSRAHSSQDLQEELKNVLTLFREKRRDLEIVKTPEVYISQKSDPDEVQRWLDAKGFSEKICKQLHGVTGNELFHLTKSQLEKYCGKDEGRRLYSQLTVQRNVSG</sequence>
<feature type="non-terminal residue" evidence="9">
    <location>
        <position position="818"/>
    </location>
</feature>
<dbReference type="InterPro" id="IPR041418">
    <property type="entry name" value="SAM_3"/>
</dbReference>
<dbReference type="InterPro" id="IPR013761">
    <property type="entry name" value="SAM/pointed_sf"/>
</dbReference>
<comment type="subcellular location">
    <subcellularLocation>
        <location evidence="1">Cytoplasm</location>
    </subcellularLocation>
</comment>
<dbReference type="AlphaFoldDB" id="A0A6L2Q569"/>
<evidence type="ECO:0000313" key="10">
    <source>
        <dbReference type="Proteomes" id="UP000502823"/>
    </source>
</evidence>
<feature type="region of interest" description="Disordered" evidence="7">
    <location>
        <begin position="435"/>
        <end position="455"/>
    </location>
</feature>
<evidence type="ECO:0000256" key="7">
    <source>
        <dbReference type="SAM" id="MobiDB-lite"/>
    </source>
</evidence>
<feature type="compositionally biased region" description="Basic and acidic residues" evidence="7">
    <location>
        <begin position="441"/>
        <end position="455"/>
    </location>
</feature>
<dbReference type="InParanoid" id="A0A6L2Q569"/>
<feature type="compositionally biased region" description="Pro residues" evidence="7">
    <location>
        <begin position="637"/>
        <end position="646"/>
    </location>
</feature>
<dbReference type="GO" id="GO:0005737">
    <property type="term" value="C:cytoplasm"/>
    <property type="evidence" value="ECO:0007669"/>
    <property type="project" value="UniProtKB-SubCell"/>
</dbReference>
<dbReference type="FunFam" id="2.30.29.30:FF:000289">
    <property type="entry name" value="Epidermal growth factor receptor kinase substrate 8"/>
    <property type="match status" value="1"/>
</dbReference>
<feature type="compositionally biased region" description="Pro residues" evidence="7">
    <location>
        <begin position="688"/>
        <end position="698"/>
    </location>
</feature>
<feature type="non-terminal residue" evidence="9">
    <location>
        <position position="1"/>
    </location>
</feature>
<feature type="region of interest" description="Disordered" evidence="7">
    <location>
        <begin position="594"/>
        <end position="723"/>
    </location>
</feature>
<proteinExistence type="inferred from homology"/>
<dbReference type="SMART" id="SM00326">
    <property type="entry name" value="SH3"/>
    <property type="match status" value="1"/>
</dbReference>
<evidence type="ECO:0000256" key="4">
    <source>
        <dbReference type="ARBA" id="ARBA00022490"/>
    </source>
</evidence>
<dbReference type="InterPro" id="IPR013625">
    <property type="entry name" value="PTB"/>
</dbReference>
<dbReference type="InterPro" id="IPR001452">
    <property type="entry name" value="SH3_domain"/>
</dbReference>
<evidence type="ECO:0000259" key="8">
    <source>
        <dbReference type="PROSITE" id="PS50002"/>
    </source>
</evidence>
<dbReference type="OrthoDB" id="4680325at2759"/>
<dbReference type="InterPro" id="IPR011993">
    <property type="entry name" value="PH-like_dom_sf"/>
</dbReference>
<evidence type="ECO:0000256" key="1">
    <source>
        <dbReference type="ARBA" id="ARBA00004496"/>
    </source>
</evidence>
<evidence type="ECO:0000256" key="3">
    <source>
        <dbReference type="ARBA" id="ARBA00022443"/>
    </source>
</evidence>
<dbReference type="PROSITE" id="PS50002">
    <property type="entry name" value="SH3"/>
    <property type="match status" value="1"/>
</dbReference>
<dbReference type="InterPro" id="IPR055093">
    <property type="entry name" value="EPS8_2nd"/>
</dbReference>
<dbReference type="CDD" id="cd11764">
    <property type="entry name" value="SH3_Eps8"/>
    <property type="match status" value="1"/>
</dbReference>
<gene>
    <name evidence="9" type="ORF">Cfor_08856</name>
</gene>
<dbReference type="Pfam" id="PF00018">
    <property type="entry name" value="SH3_1"/>
    <property type="match status" value="1"/>
</dbReference>
<dbReference type="SUPFAM" id="SSF47769">
    <property type="entry name" value="SAM/Pointed domain"/>
    <property type="match status" value="1"/>
</dbReference>
<dbReference type="SMART" id="SM00462">
    <property type="entry name" value="PTB"/>
    <property type="match status" value="1"/>
</dbReference>
<dbReference type="Gene3D" id="2.30.30.40">
    <property type="entry name" value="SH3 Domains"/>
    <property type="match status" value="1"/>
</dbReference>
<comment type="caution">
    <text evidence="9">The sequence shown here is derived from an EMBL/GenBank/DDBJ whole genome shotgun (WGS) entry which is preliminary data.</text>
</comment>